<feature type="domain" description="HMA" evidence="2">
    <location>
        <begin position="1"/>
        <end position="62"/>
    </location>
</feature>
<evidence type="ECO:0000313" key="3">
    <source>
        <dbReference type="EMBL" id="KWT69085.1"/>
    </source>
</evidence>
<keyword evidence="4" id="KW-1185">Reference proteome</keyword>
<dbReference type="AlphaFoldDB" id="A0A125NV95"/>
<dbReference type="InterPro" id="IPR006121">
    <property type="entry name" value="HMA_dom"/>
</dbReference>
<dbReference type="RefSeq" id="WP_068461569.1">
    <property type="nucleotide sequence ID" value="NZ_JAEFBX010000001.1"/>
</dbReference>
<dbReference type="STRING" id="121290.APY04_1691"/>
<dbReference type="GO" id="GO:0046872">
    <property type="term" value="F:metal ion binding"/>
    <property type="evidence" value="ECO:0007669"/>
    <property type="project" value="UniProtKB-KW"/>
</dbReference>
<protein>
    <recommendedName>
        <fullName evidence="2">HMA domain-containing protein</fullName>
    </recommendedName>
</protein>
<dbReference type="PROSITE" id="PS01047">
    <property type="entry name" value="HMA_1"/>
    <property type="match status" value="1"/>
</dbReference>
<dbReference type="Pfam" id="PF00403">
    <property type="entry name" value="HMA"/>
    <property type="match status" value="1"/>
</dbReference>
<reference evidence="3 4" key="1">
    <citation type="submission" date="2015-10" db="EMBL/GenBank/DDBJ databases">
        <title>Transcriptomic analysis of a linuron degrading triple-species bacterial consortium.</title>
        <authorList>
            <person name="Albers P."/>
        </authorList>
    </citation>
    <scope>NUCLEOTIDE SEQUENCE [LARGE SCALE GENOMIC DNA]</scope>
    <source>
        <strain evidence="3 4">WDL6</strain>
    </source>
</reference>
<dbReference type="Proteomes" id="UP000059074">
    <property type="component" value="Unassembled WGS sequence"/>
</dbReference>
<accession>A0A125NV95</accession>
<organism evidence="3 4">
    <name type="scientific">Hyphomicrobium sulfonivorans</name>
    <dbReference type="NCBI Taxonomy" id="121290"/>
    <lineage>
        <taxon>Bacteria</taxon>
        <taxon>Pseudomonadati</taxon>
        <taxon>Pseudomonadota</taxon>
        <taxon>Alphaproteobacteria</taxon>
        <taxon>Hyphomicrobiales</taxon>
        <taxon>Hyphomicrobiaceae</taxon>
        <taxon>Hyphomicrobium</taxon>
    </lineage>
</organism>
<name>A0A125NV95_HYPSL</name>
<dbReference type="Gene3D" id="3.30.70.100">
    <property type="match status" value="1"/>
</dbReference>
<sequence>MQIQIANMTCGSCAKHVTQAIKAVDADAKVLIDVPSRRATVETTATEQAVTGALAADGYDARII</sequence>
<dbReference type="EMBL" id="LMTR01000049">
    <property type="protein sequence ID" value="KWT69085.1"/>
    <property type="molecule type" value="Genomic_DNA"/>
</dbReference>
<dbReference type="OrthoDB" id="9801832at2"/>
<dbReference type="SUPFAM" id="SSF55008">
    <property type="entry name" value="HMA, heavy metal-associated domain"/>
    <property type="match status" value="1"/>
</dbReference>
<evidence type="ECO:0000256" key="1">
    <source>
        <dbReference type="ARBA" id="ARBA00022723"/>
    </source>
</evidence>
<gene>
    <name evidence="3" type="ORF">APY04_1691</name>
</gene>
<evidence type="ECO:0000259" key="2">
    <source>
        <dbReference type="PROSITE" id="PS50846"/>
    </source>
</evidence>
<dbReference type="PROSITE" id="PS50846">
    <property type="entry name" value="HMA_2"/>
    <property type="match status" value="1"/>
</dbReference>
<comment type="caution">
    <text evidence="3">The sequence shown here is derived from an EMBL/GenBank/DDBJ whole genome shotgun (WGS) entry which is preliminary data.</text>
</comment>
<keyword evidence="1" id="KW-0479">Metal-binding</keyword>
<dbReference type="CDD" id="cd00371">
    <property type="entry name" value="HMA"/>
    <property type="match status" value="1"/>
</dbReference>
<proteinExistence type="predicted"/>
<dbReference type="InterPro" id="IPR036163">
    <property type="entry name" value="HMA_dom_sf"/>
</dbReference>
<dbReference type="InterPro" id="IPR017969">
    <property type="entry name" value="Heavy-metal-associated_CS"/>
</dbReference>
<dbReference type="PATRIC" id="fig|121290.4.peg.228"/>
<evidence type="ECO:0000313" key="4">
    <source>
        <dbReference type="Proteomes" id="UP000059074"/>
    </source>
</evidence>